<feature type="binding site" evidence="5">
    <location>
        <begin position="124"/>
        <end position="126"/>
    </location>
    <ligand>
        <name>2-oxoglutarate</name>
        <dbReference type="ChEBI" id="CHEBI:16810"/>
    </ligand>
</feature>
<dbReference type="Pfam" id="PF13532">
    <property type="entry name" value="2OG-FeII_Oxy_2"/>
    <property type="match status" value="1"/>
</dbReference>
<feature type="binding site" evidence="6">
    <location>
        <position position="191"/>
    </location>
    <ligand>
        <name>Fe cation</name>
        <dbReference type="ChEBI" id="CHEBI:24875"/>
        <note>catalytic</note>
    </ligand>
</feature>
<name>A0A2T5VG90_9HYPH</name>
<dbReference type="PANTHER" id="PTHR16557">
    <property type="entry name" value="ALKYLATED DNA REPAIR PROTEIN ALKB-RELATED"/>
    <property type="match status" value="1"/>
</dbReference>
<dbReference type="Proteomes" id="UP000244081">
    <property type="component" value="Unassembled WGS sequence"/>
</dbReference>
<keyword evidence="9" id="KW-0808">Transferase</keyword>
<feature type="domain" description="Fe2OG dioxygenase" evidence="8">
    <location>
        <begin position="117"/>
        <end position="218"/>
    </location>
</feature>
<feature type="binding site" evidence="6">
    <location>
        <position position="137"/>
    </location>
    <ligand>
        <name>Fe cation</name>
        <dbReference type="ChEBI" id="CHEBI:24875"/>
        <note>catalytic</note>
    </ligand>
</feature>
<dbReference type="GO" id="GO:0035513">
    <property type="term" value="P:oxidative RNA demethylation"/>
    <property type="evidence" value="ECO:0007669"/>
    <property type="project" value="TreeGrafter"/>
</dbReference>
<dbReference type="PROSITE" id="PS51471">
    <property type="entry name" value="FE2OG_OXY"/>
    <property type="match status" value="1"/>
</dbReference>
<gene>
    <name evidence="9" type="ORF">C8N35_101831</name>
</gene>
<dbReference type="InterPro" id="IPR004574">
    <property type="entry name" value="Alkb"/>
</dbReference>
<evidence type="ECO:0000256" key="1">
    <source>
        <dbReference type="ARBA" id="ARBA00022723"/>
    </source>
</evidence>
<evidence type="ECO:0000313" key="10">
    <source>
        <dbReference type="Proteomes" id="UP000244081"/>
    </source>
</evidence>
<feature type="binding site" evidence="5">
    <location>
        <position position="139"/>
    </location>
    <ligand>
        <name>substrate</name>
    </ligand>
</feature>
<dbReference type="EMBL" id="QAYG01000001">
    <property type="protein sequence ID" value="PTW62783.1"/>
    <property type="molecule type" value="Genomic_DNA"/>
</dbReference>
<feature type="region of interest" description="Disordered" evidence="7">
    <location>
        <begin position="1"/>
        <end position="29"/>
    </location>
</feature>
<feature type="binding site" evidence="5">
    <location>
        <begin position="84"/>
        <end position="86"/>
    </location>
    <ligand>
        <name>substrate</name>
    </ligand>
</feature>
<dbReference type="GO" id="GO:0032259">
    <property type="term" value="P:methylation"/>
    <property type="evidence" value="ECO:0007669"/>
    <property type="project" value="UniProtKB-KW"/>
</dbReference>
<evidence type="ECO:0000256" key="4">
    <source>
        <dbReference type="ARBA" id="ARBA00023004"/>
    </source>
</evidence>
<feature type="binding site" evidence="5">
    <location>
        <begin position="209"/>
        <end position="215"/>
    </location>
    <ligand>
        <name>2-oxoglutarate</name>
        <dbReference type="ChEBI" id="CHEBI:16810"/>
    </ligand>
</feature>
<dbReference type="InterPro" id="IPR027450">
    <property type="entry name" value="AlkB-like"/>
</dbReference>
<dbReference type="GO" id="GO:0035515">
    <property type="term" value="F:oxidative RNA demethylase activity"/>
    <property type="evidence" value="ECO:0007669"/>
    <property type="project" value="TreeGrafter"/>
</dbReference>
<comment type="caution">
    <text evidence="9">The sequence shown here is derived from an EMBL/GenBank/DDBJ whole genome shotgun (WGS) entry which is preliminary data.</text>
</comment>
<dbReference type="SUPFAM" id="SSF51197">
    <property type="entry name" value="Clavaminate synthase-like"/>
    <property type="match status" value="1"/>
</dbReference>
<dbReference type="InterPro" id="IPR037151">
    <property type="entry name" value="AlkB-like_sf"/>
</dbReference>
<keyword evidence="1 6" id="KW-0479">Metal-binding</keyword>
<keyword evidence="9" id="KW-0489">Methyltransferase</keyword>
<dbReference type="OrthoDB" id="9796932at2"/>
<evidence type="ECO:0000256" key="5">
    <source>
        <dbReference type="PIRSR" id="PIRSR604574-1"/>
    </source>
</evidence>
<dbReference type="GO" id="GO:0005737">
    <property type="term" value="C:cytoplasm"/>
    <property type="evidence" value="ECO:0007669"/>
    <property type="project" value="TreeGrafter"/>
</dbReference>
<dbReference type="AlphaFoldDB" id="A0A2T5VG90"/>
<proteinExistence type="predicted"/>
<evidence type="ECO:0000259" key="8">
    <source>
        <dbReference type="PROSITE" id="PS51471"/>
    </source>
</evidence>
<feature type="binding site" evidence="5">
    <location>
        <position position="77"/>
    </location>
    <ligand>
        <name>substrate</name>
    </ligand>
</feature>
<feature type="compositionally biased region" description="Basic and acidic residues" evidence="7">
    <location>
        <begin position="1"/>
        <end position="11"/>
    </location>
</feature>
<evidence type="ECO:0000256" key="3">
    <source>
        <dbReference type="ARBA" id="ARBA00023002"/>
    </source>
</evidence>
<reference evidence="9 10" key="1">
    <citation type="submission" date="2018-04" db="EMBL/GenBank/DDBJ databases">
        <title>Genomic Encyclopedia of Archaeal and Bacterial Type Strains, Phase II (KMG-II): from individual species to whole genera.</title>
        <authorList>
            <person name="Goeker M."/>
        </authorList>
    </citation>
    <scope>NUCLEOTIDE SEQUENCE [LARGE SCALE GENOMIC DNA]</scope>
    <source>
        <strain evidence="9 10">DSM 23382</strain>
    </source>
</reference>
<evidence type="ECO:0000256" key="7">
    <source>
        <dbReference type="SAM" id="MobiDB-lite"/>
    </source>
</evidence>
<dbReference type="InterPro" id="IPR005123">
    <property type="entry name" value="Oxoglu/Fe-dep_dioxygenase_dom"/>
</dbReference>
<dbReference type="GO" id="GO:0008198">
    <property type="term" value="F:ferrous iron binding"/>
    <property type="evidence" value="ECO:0007669"/>
    <property type="project" value="TreeGrafter"/>
</dbReference>
<dbReference type="GO" id="GO:0035516">
    <property type="term" value="F:broad specificity oxidative DNA demethylase activity"/>
    <property type="evidence" value="ECO:0007669"/>
    <property type="project" value="TreeGrafter"/>
</dbReference>
<feature type="binding site" evidence="5">
    <location>
        <position position="165"/>
    </location>
    <ligand>
        <name>substrate</name>
    </ligand>
</feature>
<protein>
    <submittedName>
        <fullName evidence="9">Alkylated DNA repair protein (DNA oxidative demethylase)</fullName>
    </submittedName>
</protein>
<keyword evidence="3" id="KW-0560">Oxidoreductase</keyword>
<accession>A0A2T5VG90</accession>
<sequence>MSSRPASDRTADPSSGAGKGPPPGFRYLPGRLDRSAQEALLAEIRAVVRAAPLFQPVMPRTGKPLSVKMSNCGSLGWVADEAGYRYQSAHPVTGKPWPAIPQMLLDLWAEISGFPAEPEACLINFYEETARMGLHRDEDEEDFSAPVFSVSLGDTCRFRVGGQVRKDPTSSFKLASGDIVLLAGEARTVFHGVDRIYPGTSTLLKDGGRINLTLRRVRKVPV</sequence>
<dbReference type="PANTHER" id="PTHR16557:SF2">
    <property type="entry name" value="NUCLEIC ACID DIOXYGENASE ALKBH1"/>
    <property type="match status" value="1"/>
</dbReference>
<organism evidence="9 10">
    <name type="scientific">Breoghania corrubedonensis</name>
    <dbReference type="NCBI Taxonomy" id="665038"/>
    <lineage>
        <taxon>Bacteria</taxon>
        <taxon>Pseudomonadati</taxon>
        <taxon>Pseudomonadota</taxon>
        <taxon>Alphaproteobacteria</taxon>
        <taxon>Hyphomicrobiales</taxon>
        <taxon>Stappiaceae</taxon>
        <taxon>Breoghania</taxon>
    </lineage>
</organism>
<keyword evidence="2" id="KW-0223">Dioxygenase</keyword>
<evidence type="ECO:0000256" key="2">
    <source>
        <dbReference type="ARBA" id="ARBA00022964"/>
    </source>
</evidence>
<keyword evidence="10" id="KW-1185">Reference proteome</keyword>
<dbReference type="RefSeq" id="WP_107988298.1">
    <property type="nucleotide sequence ID" value="NZ_QAYG01000001.1"/>
</dbReference>
<evidence type="ECO:0000256" key="6">
    <source>
        <dbReference type="PIRSR" id="PIRSR604574-2"/>
    </source>
</evidence>
<evidence type="ECO:0000313" key="9">
    <source>
        <dbReference type="EMBL" id="PTW62783.1"/>
    </source>
</evidence>
<keyword evidence="4 6" id="KW-0408">Iron</keyword>
<dbReference type="Gene3D" id="2.60.120.590">
    <property type="entry name" value="Alpha-ketoglutarate-dependent dioxygenase AlkB-like"/>
    <property type="match status" value="1"/>
</dbReference>
<comment type="cofactor">
    <cofactor evidence="6">
        <name>Fe(2+)</name>
        <dbReference type="ChEBI" id="CHEBI:29033"/>
    </cofactor>
    <text evidence="6">Binds 1 Fe(2+) ion per subunit.</text>
</comment>
<feature type="binding site" evidence="6">
    <location>
        <position position="135"/>
    </location>
    <ligand>
        <name>Fe cation</name>
        <dbReference type="ChEBI" id="CHEBI:24875"/>
        <note>catalytic</note>
    </ligand>
</feature>
<dbReference type="GO" id="GO:0008168">
    <property type="term" value="F:methyltransferase activity"/>
    <property type="evidence" value="ECO:0007669"/>
    <property type="project" value="UniProtKB-KW"/>
</dbReference>